<dbReference type="PANTHER" id="PTHR36506">
    <property type="entry name" value="PREFLAGELLIN PEPTIDASE"/>
    <property type="match status" value="1"/>
</dbReference>
<name>A4TWA8_9PROT</name>
<keyword evidence="3 6" id="KW-0812">Transmembrane</keyword>
<feature type="domain" description="Prepilin type IV endopeptidase peptidase" evidence="7">
    <location>
        <begin position="14"/>
        <end position="117"/>
    </location>
</feature>
<evidence type="ECO:0000256" key="4">
    <source>
        <dbReference type="ARBA" id="ARBA00022989"/>
    </source>
</evidence>
<protein>
    <submittedName>
        <fullName evidence="8">Membrane protein</fullName>
    </submittedName>
</protein>
<proteinExistence type="predicted"/>
<evidence type="ECO:0000256" key="3">
    <source>
        <dbReference type="ARBA" id="ARBA00022692"/>
    </source>
</evidence>
<comment type="subcellular location">
    <subcellularLocation>
        <location evidence="1">Cell membrane</location>
        <topology evidence="1">Multi-pass membrane protein</topology>
    </subcellularLocation>
</comment>
<dbReference type="InterPro" id="IPR052218">
    <property type="entry name" value="Preflagellin_Peptidase"/>
</dbReference>
<evidence type="ECO:0000256" key="2">
    <source>
        <dbReference type="ARBA" id="ARBA00022475"/>
    </source>
</evidence>
<dbReference type="GO" id="GO:0005886">
    <property type="term" value="C:plasma membrane"/>
    <property type="evidence" value="ECO:0007669"/>
    <property type="project" value="UniProtKB-SubCell"/>
</dbReference>
<feature type="transmembrane region" description="Helical" evidence="6">
    <location>
        <begin position="62"/>
        <end position="84"/>
    </location>
</feature>
<evidence type="ECO:0000313" key="8">
    <source>
        <dbReference type="EMBL" id="CAM74915.1"/>
    </source>
</evidence>
<reference evidence="8" key="1">
    <citation type="journal article" date="2007" name="J. Bacteriol.">
        <title>Comparative genome analysis of four magnetotactic bacteria reveals a complex set of group-specific genes implicated in magnetosome biomineralization and function.</title>
        <authorList>
            <person name="Richter M."/>
            <person name="Kube M."/>
            <person name="Bazylinski D.A."/>
            <person name="Lombardot T."/>
            <person name="Gloeckner F.O."/>
            <person name="Reinhardt R."/>
            <person name="Schueler D."/>
        </authorList>
    </citation>
    <scope>NUCLEOTIDE SEQUENCE</scope>
    <source>
        <strain evidence="8">MSR-1</strain>
    </source>
</reference>
<keyword evidence="2" id="KW-1003">Cell membrane</keyword>
<keyword evidence="5 6" id="KW-0472">Membrane</keyword>
<keyword evidence="4 6" id="KW-1133">Transmembrane helix</keyword>
<sequence length="155" mass="15849">MITLHAFTTLLAGCLLVAALVDASISDVRALRIADRDSVAVVAAFILLGANGWPVQELAWHVAAAVAVFAAGAALFALGVWGGGDVKLCAALALLTGFVGLPRFLFVMAMVGGIVALAVLALRGRAAGGQVPYGLAIAAAGMDWLWRSLPLQLDL</sequence>
<dbReference type="AlphaFoldDB" id="A4TWA8"/>
<dbReference type="Gene3D" id="1.20.120.1220">
    <property type="match status" value="1"/>
</dbReference>
<dbReference type="InterPro" id="IPR000045">
    <property type="entry name" value="Prepilin_IV_endopep_pep"/>
</dbReference>
<dbReference type="PANTHER" id="PTHR36506:SF1">
    <property type="entry name" value="PREFLAGELLIN PEPTIDASE"/>
    <property type="match status" value="1"/>
</dbReference>
<evidence type="ECO:0000256" key="5">
    <source>
        <dbReference type="ARBA" id="ARBA00023136"/>
    </source>
</evidence>
<dbReference type="RefSeq" id="WP_106002038.1">
    <property type="nucleotide sequence ID" value="NZ_CP027527.1"/>
</dbReference>
<accession>A4TWA8</accession>
<evidence type="ECO:0000256" key="1">
    <source>
        <dbReference type="ARBA" id="ARBA00004651"/>
    </source>
</evidence>
<dbReference type="EMBL" id="CU459003">
    <property type="protein sequence ID" value="CAM74915.1"/>
    <property type="molecule type" value="Genomic_DNA"/>
</dbReference>
<evidence type="ECO:0000259" key="7">
    <source>
        <dbReference type="Pfam" id="PF01478"/>
    </source>
</evidence>
<feature type="transmembrane region" description="Helical" evidence="6">
    <location>
        <begin position="104"/>
        <end position="122"/>
    </location>
</feature>
<feature type="transmembrane region" description="Helical" evidence="6">
    <location>
        <begin position="39"/>
        <end position="55"/>
    </location>
</feature>
<dbReference type="Pfam" id="PF01478">
    <property type="entry name" value="Peptidase_A24"/>
    <property type="match status" value="1"/>
</dbReference>
<evidence type="ECO:0000256" key="6">
    <source>
        <dbReference type="SAM" id="Phobius"/>
    </source>
</evidence>
<organism evidence="8">
    <name type="scientific">Magnetospirillum gryphiswaldense</name>
    <dbReference type="NCBI Taxonomy" id="55518"/>
    <lineage>
        <taxon>Bacteria</taxon>
        <taxon>Pseudomonadati</taxon>
        <taxon>Pseudomonadota</taxon>
        <taxon>Alphaproteobacteria</taxon>
        <taxon>Rhodospirillales</taxon>
        <taxon>Rhodospirillaceae</taxon>
        <taxon>Magnetospirillum</taxon>
    </lineage>
</organism>
<dbReference type="GO" id="GO:0004190">
    <property type="term" value="F:aspartic-type endopeptidase activity"/>
    <property type="evidence" value="ECO:0007669"/>
    <property type="project" value="InterPro"/>
</dbReference>
<gene>
    <name evidence="8" type="ORF">MGR_1740</name>
</gene>